<dbReference type="AlphaFoldDB" id="A0A820QI09"/>
<name>A0A820QI09_9BILA</name>
<dbReference type="Proteomes" id="UP000663844">
    <property type="component" value="Unassembled WGS sequence"/>
</dbReference>
<evidence type="ECO:0000256" key="1">
    <source>
        <dbReference type="SAM" id="Phobius"/>
    </source>
</evidence>
<feature type="non-terminal residue" evidence="2">
    <location>
        <position position="1"/>
    </location>
</feature>
<keyword evidence="1" id="KW-1133">Transmembrane helix</keyword>
<proteinExistence type="predicted"/>
<keyword evidence="1" id="KW-0472">Membrane</keyword>
<protein>
    <submittedName>
        <fullName evidence="2">Uncharacterized protein</fullName>
    </submittedName>
</protein>
<organism evidence="2 3">
    <name type="scientific">Adineta steineri</name>
    <dbReference type="NCBI Taxonomy" id="433720"/>
    <lineage>
        <taxon>Eukaryota</taxon>
        <taxon>Metazoa</taxon>
        <taxon>Spiralia</taxon>
        <taxon>Gnathifera</taxon>
        <taxon>Rotifera</taxon>
        <taxon>Eurotatoria</taxon>
        <taxon>Bdelloidea</taxon>
        <taxon>Adinetida</taxon>
        <taxon>Adinetidae</taxon>
        <taxon>Adineta</taxon>
    </lineage>
</organism>
<gene>
    <name evidence="2" type="ORF">OXD698_LOCUS52849</name>
</gene>
<comment type="caution">
    <text evidence="2">The sequence shown here is derived from an EMBL/GenBank/DDBJ whole genome shotgun (WGS) entry which is preliminary data.</text>
</comment>
<evidence type="ECO:0000313" key="2">
    <source>
        <dbReference type="EMBL" id="CAF4424523.1"/>
    </source>
</evidence>
<accession>A0A820QI09</accession>
<dbReference type="EMBL" id="CAJOAZ010029358">
    <property type="protein sequence ID" value="CAF4424523.1"/>
    <property type="molecule type" value="Genomic_DNA"/>
</dbReference>
<sequence length="94" mass="10698">MSVGDKYHRDEFELQHMVTNEHQQETVAERSAQQHRLKTTTHGVSKTKIKIVYAGLLLLFIVSGGIIALNYYRTAQASDVNIEKKQGKTDQILK</sequence>
<reference evidence="2" key="1">
    <citation type="submission" date="2021-02" db="EMBL/GenBank/DDBJ databases">
        <authorList>
            <person name="Nowell W R."/>
        </authorList>
    </citation>
    <scope>NUCLEOTIDE SEQUENCE</scope>
</reference>
<feature type="transmembrane region" description="Helical" evidence="1">
    <location>
        <begin position="51"/>
        <end position="72"/>
    </location>
</feature>
<keyword evidence="1" id="KW-0812">Transmembrane</keyword>
<evidence type="ECO:0000313" key="3">
    <source>
        <dbReference type="Proteomes" id="UP000663844"/>
    </source>
</evidence>